<sequence length="345" mass="37492">MPHNDSSYQVSYPDDTQSANAFHRSASPPPSYREATSTTDWSNLHDGRSGIPMTSRREEATQTDLPSDAGNSSDYPSQPEPSHQRSRQTGAYSSTNNTMRYATQADPRRPGYNQSSSTSTDSRCLTSCAKSILCVGTCVGSCLKPFGKVGIAAAMCCMVADEACDCCCGQCKISRQNQSHQGTLSSSNRSSYERSSIAASAVNEVNATHEDNSAVVNVDTDITTPNSRRSSHITIPESVATVISSFDFSDQQGDHRGSNGNREGIQVALDSLRHQSDHSLTLERAFDQLWEGVNGWLKALHDEGDSEDGSVDLSFSYDPYKPLKAIRKKLTEACSSSKRDQESNQ</sequence>
<feature type="compositionally biased region" description="Polar residues" evidence="1">
    <location>
        <begin position="112"/>
        <end position="122"/>
    </location>
</feature>
<feature type="compositionally biased region" description="Polar residues" evidence="1">
    <location>
        <begin position="1"/>
        <end position="20"/>
    </location>
</feature>
<gene>
    <name evidence="2" type="ORF">L201_002501</name>
</gene>
<feature type="compositionally biased region" description="Polar residues" evidence="1">
    <location>
        <begin position="62"/>
        <end position="76"/>
    </location>
</feature>
<evidence type="ECO:0000256" key="1">
    <source>
        <dbReference type="SAM" id="MobiDB-lite"/>
    </source>
</evidence>
<feature type="region of interest" description="Disordered" evidence="1">
    <location>
        <begin position="1"/>
        <end position="122"/>
    </location>
</feature>
<reference evidence="2 3" key="1">
    <citation type="submission" date="2024-01" db="EMBL/GenBank/DDBJ databases">
        <title>Comparative genomics of Cryptococcus and Kwoniella reveals pathogenesis evolution and contrasting modes of karyotype evolution via chromosome fusion or intercentromeric recombination.</title>
        <authorList>
            <person name="Coelho M.A."/>
            <person name="David-Palma M."/>
            <person name="Shea T."/>
            <person name="Bowers K."/>
            <person name="McGinley-Smith S."/>
            <person name="Mohammad A.W."/>
            <person name="Gnirke A."/>
            <person name="Yurkov A.M."/>
            <person name="Nowrousian M."/>
            <person name="Sun S."/>
            <person name="Cuomo C.A."/>
            <person name="Heitman J."/>
        </authorList>
    </citation>
    <scope>NUCLEOTIDE SEQUENCE [LARGE SCALE GENOMIC DNA]</scope>
    <source>
        <strain evidence="2 3">CBS 6074</strain>
    </source>
</reference>
<evidence type="ECO:0000313" key="2">
    <source>
        <dbReference type="EMBL" id="WWC87611.1"/>
    </source>
</evidence>
<proteinExistence type="predicted"/>
<dbReference type="Proteomes" id="UP001355207">
    <property type="component" value="Chromosome 3"/>
</dbReference>
<organism evidence="2 3">
    <name type="scientific">Kwoniella dendrophila CBS 6074</name>
    <dbReference type="NCBI Taxonomy" id="1295534"/>
    <lineage>
        <taxon>Eukaryota</taxon>
        <taxon>Fungi</taxon>
        <taxon>Dikarya</taxon>
        <taxon>Basidiomycota</taxon>
        <taxon>Agaricomycotina</taxon>
        <taxon>Tremellomycetes</taxon>
        <taxon>Tremellales</taxon>
        <taxon>Cryptococcaceae</taxon>
        <taxon>Kwoniella</taxon>
    </lineage>
</organism>
<name>A0AAX4JQE2_9TREE</name>
<dbReference type="EMBL" id="CP144100">
    <property type="protein sequence ID" value="WWC87611.1"/>
    <property type="molecule type" value="Genomic_DNA"/>
</dbReference>
<accession>A0AAX4JQE2</accession>
<evidence type="ECO:0000313" key="3">
    <source>
        <dbReference type="Proteomes" id="UP001355207"/>
    </source>
</evidence>
<feature type="compositionally biased region" description="Polar residues" evidence="1">
    <location>
        <begin position="87"/>
        <end position="101"/>
    </location>
</feature>
<dbReference type="RefSeq" id="XP_066074374.1">
    <property type="nucleotide sequence ID" value="XM_066218277.1"/>
</dbReference>
<keyword evidence="3" id="KW-1185">Reference proteome</keyword>
<dbReference type="GeneID" id="91093173"/>
<dbReference type="AlphaFoldDB" id="A0AAX4JQE2"/>
<protein>
    <submittedName>
        <fullName evidence="2">Uncharacterized protein</fullName>
    </submittedName>
</protein>